<dbReference type="EMBL" id="KV878926">
    <property type="protein sequence ID" value="OJJ78838.1"/>
    <property type="molecule type" value="Genomic_DNA"/>
</dbReference>
<dbReference type="OrthoDB" id="3594103at2759"/>
<dbReference type="RefSeq" id="XP_022395536.1">
    <property type="nucleotide sequence ID" value="XM_022545221.1"/>
</dbReference>
<dbReference type="PANTHER" id="PTHR37538:SF1">
    <property type="entry name" value="BTB DOMAIN-CONTAINING PROTEIN"/>
    <property type="match status" value="1"/>
</dbReference>
<dbReference type="GeneID" id="34461482"/>
<dbReference type="PANTHER" id="PTHR37538">
    <property type="entry name" value="BTB DOMAIN-CONTAINING PROTEIN"/>
    <property type="match status" value="1"/>
</dbReference>
<accession>A0A1L9V4J3</accession>
<protein>
    <recommendedName>
        <fullName evidence="3">BTB domain-containing protein</fullName>
    </recommendedName>
</protein>
<gene>
    <name evidence="1" type="ORF">ASPGLDRAFT_40443</name>
</gene>
<proteinExistence type="predicted"/>
<evidence type="ECO:0000313" key="2">
    <source>
        <dbReference type="Proteomes" id="UP000184300"/>
    </source>
</evidence>
<sequence length="318" mass="35967">MRSSKATGSHASKGAVSDGQILALKNDEVTEYAQPTFSPYKSENGLVTLKFGKRMESYSVPVRLIEEIPELEARQDFMVDRIIWLTEIDEDVGHTLVHYLYTGEYQTLRESEHKRHTEYKRSVLVYCAASNLEMVGLGDMALGHMEHFANSVDIYQILNLAKTVYSKVPCWDVWFYDHIETRLEVAFHADESIFEKPEFLDCFGGDRELDKVMVETMVSLYGKKTSISERDDKLQRVPEQSVREVSPAMERRLAQCSISPASTPVGSEPYVKLEPVVSPLVLEVDCFGKTGGVSLKRSGSFSDDSRKKRKVNGILGEF</sequence>
<dbReference type="Proteomes" id="UP000184300">
    <property type="component" value="Unassembled WGS sequence"/>
</dbReference>
<evidence type="ECO:0008006" key="3">
    <source>
        <dbReference type="Google" id="ProtNLM"/>
    </source>
</evidence>
<dbReference type="STRING" id="1160497.A0A1L9V4J3"/>
<organism evidence="1 2">
    <name type="scientific">Aspergillus glaucus CBS 516.65</name>
    <dbReference type="NCBI Taxonomy" id="1160497"/>
    <lineage>
        <taxon>Eukaryota</taxon>
        <taxon>Fungi</taxon>
        <taxon>Dikarya</taxon>
        <taxon>Ascomycota</taxon>
        <taxon>Pezizomycotina</taxon>
        <taxon>Eurotiomycetes</taxon>
        <taxon>Eurotiomycetidae</taxon>
        <taxon>Eurotiales</taxon>
        <taxon>Aspergillaceae</taxon>
        <taxon>Aspergillus</taxon>
        <taxon>Aspergillus subgen. Aspergillus</taxon>
    </lineage>
</organism>
<dbReference type="VEuPathDB" id="FungiDB:ASPGLDRAFT_40443"/>
<dbReference type="AlphaFoldDB" id="A0A1L9V4J3"/>
<keyword evidence="2" id="KW-1185">Reference proteome</keyword>
<reference evidence="2" key="1">
    <citation type="journal article" date="2017" name="Genome Biol.">
        <title>Comparative genomics reveals high biological diversity and specific adaptations in the industrially and medically important fungal genus Aspergillus.</title>
        <authorList>
            <person name="de Vries R.P."/>
            <person name="Riley R."/>
            <person name="Wiebenga A."/>
            <person name="Aguilar-Osorio G."/>
            <person name="Amillis S."/>
            <person name="Uchima C.A."/>
            <person name="Anderluh G."/>
            <person name="Asadollahi M."/>
            <person name="Askin M."/>
            <person name="Barry K."/>
            <person name="Battaglia E."/>
            <person name="Bayram O."/>
            <person name="Benocci T."/>
            <person name="Braus-Stromeyer S.A."/>
            <person name="Caldana C."/>
            <person name="Canovas D."/>
            <person name="Cerqueira G.C."/>
            <person name="Chen F."/>
            <person name="Chen W."/>
            <person name="Choi C."/>
            <person name="Clum A."/>
            <person name="Dos Santos R.A."/>
            <person name="Damasio A.R."/>
            <person name="Diallinas G."/>
            <person name="Emri T."/>
            <person name="Fekete E."/>
            <person name="Flipphi M."/>
            <person name="Freyberg S."/>
            <person name="Gallo A."/>
            <person name="Gournas C."/>
            <person name="Habgood R."/>
            <person name="Hainaut M."/>
            <person name="Harispe M.L."/>
            <person name="Henrissat B."/>
            <person name="Hilden K.S."/>
            <person name="Hope R."/>
            <person name="Hossain A."/>
            <person name="Karabika E."/>
            <person name="Karaffa L."/>
            <person name="Karanyi Z."/>
            <person name="Krasevec N."/>
            <person name="Kuo A."/>
            <person name="Kusch H."/>
            <person name="LaButti K."/>
            <person name="Lagendijk E.L."/>
            <person name="Lapidus A."/>
            <person name="Levasseur A."/>
            <person name="Lindquist E."/>
            <person name="Lipzen A."/>
            <person name="Logrieco A.F."/>
            <person name="MacCabe A."/>
            <person name="Maekelae M.R."/>
            <person name="Malavazi I."/>
            <person name="Melin P."/>
            <person name="Meyer V."/>
            <person name="Mielnichuk N."/>
            <person name="Miskei M."/>
            <person name="Molnar A.P."/>
            <person name="Mule G."/>
            <person name="Ngan C.Y."/>
            <person name="Orejas M."/>
            <person name="Orosz E."/>
            <person name="Ouedraogo J.P."/>
            <person name="Overkamp K.M."/>
            <person name="Park H.-S."/>
            <person name="Perrone G."/>
            <person name="Piumi F."/>
            <person name="Punt P.J."/>
            <person name="Ram A.F."/>
            <person name="Ramon A."/>
            <person name="Rauscher S."/>
            <person name="Record E."/>
            <person name="Riano-Pachon D.M."/>
            <person name="Robert V."/>
            <person name="Roehrig J."/>
            <person name="Ruller R."/>
            <person name="Salamov A."/>
            <person name="Salih N.S."/>
            <person name="Samson R.A."/>
            <person name="Sandor E."/>
            <person name="Sanguinetti M."/>
            <person name="Schuetze T."/>
            <person name="Sepcic K."/>
            <person name="Shelest E."/>
            <person name="Sherlock G."/>
            <person name="Sophianopoulou V."/>
            <person name="Squina F.M."/>
            <person name="Sun H."/>
            <person name="Susca A."/>
            <person name="Todd R.B."/>
            <person name="Tsang A."/>
            <person name="Unkles S.E."/>
            <person name="van de Wiele N."/>
            <person name="van Rossen-Uffink D."/>
            <person name="Oliveira J.V."/>
            <person name="Vesth T.C."/>
            <person name="Visser J."/>
            <person name="Yu J.-H."/>
            <person name="Zhou M."/>
            <person name="Andersen M.R."/>
            <person name="Archer D.B."/>
            <person name="Baker S.E."/>
            <person name="Benoit I."/>
            <person name="Brakhage A.A."/>
            <person name="Braus G.H."/>
            <person name="Fischer R."/>
            <person name="Frisvad J.C."/>
            <person name="Goldman G.H."/>
            <person name="Houbraken J."/>
            <person name="Oakley B."/>
            <person name="Pocsi I."/>
            <person name="Scazzocchio C."/>
            <person name="Seiboth B."/>
            <person name="vanKuyk P.A."/>
            <person name="Wortman J."/>
            <person name="Dyer P.S."/>
            <person name="Grigoriev I.V."/>
        </authorList>
    </citation>
    <scope>NUCLEOTIDE SEQUENCE [LARGE SCALE GENOMIC DNA]</scope>
    <source>
        <strain evidence="2">CBS 516.65</strain>
    </source>
</reference>
<name>A0A1L9V4J3_ASPGL</name>
<evidence type="ECO:0000313" key="1">
    <source>
        <dbReference type="EMBL" id="OJJ78838.1"/>
    </source>
</evidence>